<accession>A0A8S1KYT5</accession>
<proteinExistence type="predicted"/>
<dbReference type="AlphaFoldDB" id="A0A8S1KYT5"/>
<sequence>MEKNEYLIIAMLRHQKKNITYYNQLDIYTINCRTVKQKKQQNQIFYDDVRPGPVTQIDLEKADNELGKTFTIENRYLKWEKESGSC</sequence>
<reference evidence="1" key="1">
    <citation type="submission" date="2021-01" db="EMBL/GenBank/DDBJ databases">
        <authorList>
            <consortium name="Genoscope - CEA"/>
            <person name="William W."/>
        </authorList>
    </citation>
    <scope>NUCLEOTIDE SEQUENCE</scope>
</reference>
<gene>
    <name evidence="1" type="ORF">PPRIM_AZ9-3.1.T0240108</name>
</gene>
<evidence type="ECO:0000313" key="2">
    <source>
        <dbReference type="Proteomes" id="UP000688137"/>
    </source>
</evidence>
<protein>
    <submittedName>
        <fullName evidence="1">Uncharacterized protein</fullName>
    </submittedName>
</protein>
<dbReference type="EMBL" id="CAJJDM010000022">
    <property type="protein sequence ID" value="CAD8056034.1"/>
    <property type="molecule type" value="Genomic_DNA"/>
</dbReference>
<evidence type="ECO:0000313" key="1">
    <source>
        <dbReference type="EMBL" id="CAD8056034.1"/>
    </source>
</evidence>
<dbReference type="Proteomes" id="UP000688137">
    <property type="component" value="Unassembled WGS sequence"/>
</dbReference>
<comment type="caution">
    <text evidence="1">The sequence shown here is derived from an EMBL/GenBank/DDBJ whole genome shotgun (WGS) entry which is preliminary data.</text>
</comment>
<name>A0A8S1KYT5_PARPR</name>
<keyword evidence="2" id="KW-1185">Reference proteome</keyword>
<organism evidence="1 2">
    <name type="scientific">Paramecium primaurelia</name>
    <dbReference type="NCBI Taxonomy" id="5886"/>
    <lineage>
        <taxon>Eukaryota</taxon>
        <taxon>Sar</taxon>
        <taxon>Alveolata</taxon>
        <taxon>Ciliophora</taxon>
        <taxon>Intramacronucleata</taxon>
        <taxon>Oligohymenophorea</taxon>
        <taxon>Peniculida</taxon>
        <taxon>Parameciidae</taxon>
        <taxon>Paramecium</taxon>
    </lineage>
</organism>